<evidence type="ECO:0000256" key="5">
    <source>
        <dbReference type="ARBA" id="ARBA00023224"/>
    </source>
</evidence>
<dbReference type="PANTHER" id="PTHR10218:SF369">
    <property type="entry name" value="GUANINE NUCLEOTIDE-BINDING PROTEIN ALPHA-2 SUBUNIT"/>
    <property type="match status" value="1"/>
</dbReference>
<feature type="binding site" evidence="6">
    <location>
        <begin position="179"/>
        <end position="180"/>
    </location>
    <ligand>
        <name>GTP</name>
        <dbReference type="ChEBI" id="CHEBI:37565"/>
    </ligand>
</feature>
<dbReference type="PANTHER" id="PTHR10218">
    <property type="entry name" value="GTP-BINDING PROTEIN ALPHA SUBUNIT"/>
    <property type="match status" value="1"/>
</dbReference>
<evidence type="ECO:0000256" key="1">
    <source>
        <dbReference type="ARBA" id="ARBA00022723"/>
    </source>
</evidence>
<keyword evidence="3 7" id="KW-0460">Magnesium</keyword>
<dbReference type="SMART" id="SM00275">
    <property type="entry name" value="G_alpha"/>
    <property type="match status" value="1"/>
</dbReference>
<dbReference type="GO" id="GO:0005737">
    <property type="term" value="C:cytoplasm"/>
    <property type="evidence" value="ECO:0007669"/>
    <property type="project" value="TreeGrafter"/>
</dbReference>
<name>A0A9P5TKM3_GYMJU</name>
<evidence type="ECO:0000313" key="8">
    <source>
        <dbReference type="EMBL" id="KAF8887875.1"/>
    </source>
</evidence>
<dbReference type="EMBL" id="JADNYJ010000088">
    <property type="protein sequence ID" value="KAF8887875.1"/>
    <property type="molecule type" value="Genomic_DNA"/>
</dbReference>
<dbReference type="OrthoDB" id="5817230at2759"/>
<keyword evidence="4 6" id="KW-0342">GTP-binding</keyword>
<dbReference type="GO" id="GO:0046872">
    <property type="term" value="F:metal ion binding"/>
    <property type="evidence" value="ECO:0007669"/>
    <property type="project" value="UniProtKB-KW"/>
</dbReference>
<dbReference type="SUPFAM" id="SSF47895">
    <property type="entry name" value="Transducin (alpha subunit), insertion domain"/>
    <property type="match status" value="1"/>
</dbReference>
<dbReference type="AlphaFoldDB" id="A0A9P5TKM3"/>
<dbReference type="FunFam" id="3.40.50.300:FF:000720">
    <property type="entry name" value="Guanine nucleotide-binding protein G(k) subunit alpha"/>
    <property type="match status" value="1"/>
</dbReference>
<gene>
    <name evidence="8" type="ORF">CPB84DRAFT_1826859</name>
</gene>
<dbReference type="Pfam" id="PF00503">
    <property type="entry name" value="G-alpha"/>
    <property type="match status" value="1"/>
</dbReference>
<dbReference type="Proteomes" id="UP000724874">
    <property type="component" value="Unassembled WGS sequence"/>
</dbReference>
<dbReference type="GO" id="GO:0031683">
    <property type="term" value="F:G-protein beta/gamma-subunit complex binding"/>
    <property type="evidence" value="ECO:0007669"/>
    <property type="project" value="InterPro"/>
</dbReference>
<keyword evidence="9" id="KW-1185">Reference proteome</keyword>
<accession>A0A9P5TKM3</accession>
<keyword evidence="1 7" id="KW-0479">Metal-binding</keyword>
<evidence type="ECO:0000256" key="2">
    <source>
        <dbReference type="ARBA" id="ARBA00022741"/>
    </source>
</evidence>
<keyword evidence="2 6" id="KW-0547">Nucleotide-binding</keyword>
<sequence length="487" mass="55596">MANRNESTNQRISTFALRPLIAFLSTRQIAADISTRRGQDLDPRYHDWDKETPYKVLLLGVEGSGKTTIVNQMKIVYRDGFDWEELKSYRDVITRLLFDALQEINEYALDEDELVQELLDSLPSHFNWERLMTAIDTSHYSNGDFSSDLLTIMDDKPSAKTIIRVILKVMERVIPASLDSTAYFVQEMPHIISPTYLPSDADILHTKFMTTGIVETMLLIENFPIRVVDTGGTRPERRKWINYYGSVSTLVFCVPLGDYNRSWEHGSASAEENQVAESLRVFEDTLAEQWLRHSQIILFFTKVDLLEEQLQTDPLENYFPDYNGGPDIDEAMNYFFWKFLRIGSISPGMQVEVYVTEPINTMRMTAIFEEVINKKGNFAKARKTTPIPSATLPLHLLPRCTILHSGRITIHDASVFVSGAYNIQSSLETYNLQSTLSLDSFSSVAYSVASSRTQSTDYGHYARRLAPSQETLEFELENDTISIMTVT</sequence>
<evidence type="ECO:0000256" key="7">
    <source>
        <dbReference type="PIRSR" id="PIRSR601019-2"/>
    </source>
</evidence>
<dbReference type="GO" id="GO:0005834">
    <property type="term" value="C:heterotrimeric G-protein complex"/>
    <property type="evidence" value="ECO:0007669"/>
    <property type="project" value="TreeGrafter"/>
</dbReference>
<dbReference type="GO" id="GO:0007189">
    <property type="term" value="P:adenylate cyclase-activating G protein-coupled receptor signaling pathway"/>
    <property type="evidence" value="ECO:0007669"/>
    <property type="project" value="TreeGrafter"/>
</dbReference>
<dbReference type="InterPro" id="IPR027417">
    <property type="entry name" value="P-loop_NTPase"/>
</dbReference>
<reference evidence="8" key="1">
    <citation type="submission" date="2020-11" db="EMBL/GenBank/DDBJ databases">
        <authorList>
            <consortium name="DOE Joint Genome Institute"/>
            <person name="Ahrendt S."/>
            <person name="Riley R."/>
            <person name="Andreopoulos W."/>
            <person name="LaButti K."/>
            <person name="Pangilinan J."/>
            <person name="Ruiz-duenas F.J."/>
            <person name="Barrasa J.M."/>
            <person name="Sanchez-Garcia M."/>
            <person name="Camarero S."/>
            <person name="Miyauchi S."/>
            <person name="Serrano A."/>
            <person name="Linde D."/>
            <person name="Babiker R."/>
            <person name="Drula E."/>
            <person name="Ayuso-Fernandez I."/>
            <person name="Pacheco R."/>
            <person name="Padilla G."/>
            <person name="Ferreira P."/>
            <person name="Barriuso J."/>
            <person name="Kellner H."/>
            <person name="Castanera R."/>
            <person name="Alfaro M."/>
            <person name="Ramirez L."/>
            <person name="Pisabarro A.G."/>
            <person name="Kuo A."/>
            <person name="Tritt A."/>
            <person name="Lipzen A."/>
            <person name="He G."/>
            <person name="Yan M."/>
            <person name="Ng V."/>
            <person name="Cullen D."/>
            <person name="Martin F."/>
            <person name="Rosso M.-N."/>
            <person name="Henrissat B."/>
            <person name="Hibbett D."/>
            <person name="Martinez A.T."/>
            <person name="Grigoriev I.V."/>
        </authorList>
    </citation>
    <scope>NUCLEOTIDE SEQUENCE</scope>
    <source>
        <strain evidence="8">AH 44721</strain>
    </source>
</reference>
<feature type="binding site" evidence="7">
    <location>
        <position position="67"/>
    </location>
    <ligand>
        <name>Mg(2+)</name>
        <dbReference type="ChEBI" id="CHEBI:18420"/>
    </ligand>
</feature>
<feature type="non-terminal residue" evidence="8">
    <location>
        <position position="487"/>
    </location>
</feature>
<dbReference type="PRINTS" id="PR00318">
    <property type="entry name" value="GPROTEINA"/>
</dbReference>
<dbReference type="GO" id="GO:0001664">
    <property type="term" value="F:G protein-coupled receptor binding"/>
    <property type="evidence" value="ECO:0007669"/>
    <property type="project" value="TreeGrafter"/>
</dbReference>
<dbReference type="PROSITE" id="PS51882">
    <property type="entry name" value="G_ALPHA"/>
    <property type="match status" value="1"/>
</dbReference>
<organism evidence="8 9">
    <name type="scientific">Gymnopilus junonius</name>
    <name type="common">Spectacular rustgill mushroom</name>
    <name type="synonym">Gymnopilus spectabilis subsp. junonius</name>
    <dbReference type="NCBI Taxonomy" id="109634"/>
    <lineage>
        <taxon>Eukaryota</taxon>
        <taxon>Fungi</taxon>
        <taxon>Dikarya</taxon>
        <taxon>Basidiomycota</taxon>
        <taxon>Agaricomycotina</taxon>
        <taxon>Agaricomycetes</taxon>
        <taxon>Agaricomycetidae</taxon>
        <taxon>Agaricales</taxon>
        <taxon>Agaricineae</taxon>
        <taxon>Hymenogastraceae</taxon>
        <taxon>Gymnopilus</taxon>
    </lineage>
</organism>
<protein>
    <submittedName>
        <fullName evidence="8">G-protein alpha subunit-domain-containing protein</fullName>
    </submittedName>
</protein>
<dbReference type="GO" id="GO:0003924">
    <property type="term" value="F:GTPase activity"/>
    <property type="evidence" value="ECO:0007669"/>
    <property type="project" value="InterPro"/>
</dbReference>
<feature type="binding site" evidence="6">
    <location>
        <begin position="204"/>
        <end position="210"/>
    </location>
    <ligand>
        <name>GTP</name>
        <dbReference type="ChEBI" id="CHEBI:37565"/>
    </ligand>
</feature>
<keyword evidence="5" id="KW-0807">Transducer</keyword>
<evidence type="ECO:0000256" key="4">
    <source>
        <dbReference type="ARBA" id="ARBA00023134"/>
    </source>
</evidence>
<proteinExistence type="predicted"/>
<dbReference type="Gene3D" id="1.10.400.10">
    <property type="entry name" value="GI Alpha 1, domain 2-like"/>
    <property type="match status" value="1"/>
</dbReference>
<evidence type="ECO:0000313" key="9">
    <source>
        <dbReference type="Proteomes" id="UP000724874"/>
    </source>
</evidence>
<feature type="binding site" evidence="7">
    <location>
        <position position="210"/>
    </location>
    <ligand>
        <name>Mg(2+)</name>
        <dbReference type="ChEBI" id="CHEBI:18420"/>
    </ligand>
</feature>
<dbReference type="Gene3D" id="3.40.50.300">
    <property type="entry name" value="P-loop containing nucleotide triphosphate hydrolases"/>
    <property type="match status" value="1"/>
</dbReference>
<evidence type="ECO:0000256" key="6">
    <source>
        <dbReference type="PIRSR" id="PIRSR601019-1"/>
    </source>
</evidence>
<dbReference type="InterPro" id="IPR011025">
    <property type="entry name" value="GproteinA_insert"/>
</dbReference>
<dbReference type="SUPFAM" id="SSF52540">
    <property type="entry name" value="P-loop containing nucleoside triphosphate hydrolases"/>
    <property type="match status" value="1"/>
</dbReference>
<dbReference type="GO" id="GO:0005525">
    <property type="term" value="F:GTP binding"/>
    <property type="evidence" value="ECO:0007669"/>
    <property type="project" value="UniProtKB-KW"/>
</dbReference>
<evidence type="ECO:0000256" key="3">
    <source>
        <dbReference type="ARBA" id="ARBA00022842"/>
    </source>
</evidence>
<dbReference type="InterPro" id="IPR001019">
    <property type="entry name" value="Gprotein_alpha_su"/>
</dbReference>
<comment type="caution">
    <text evidence="8">The sequence shown here is derived from an EMBL/GenBank/DDBJ whole genome shotgun (WGS) entry which is preliminary data.</text>
</comment>